<dbReference type="Proteomes" id="UP001055879">
    <property type="component" value="Linkage Group LG10"/>
</dbReference>
<dbReference type="EMBL" id="CM042056">
    <property type="protein sequence ID" value="KAI3697022.1"/>
    <property type="molecule type" value="Genomic_DNA"/>
</dbReference>
<evidence type="ECO:0000313" key="2">
    <source>
        <dbReference type="Proteomes" id="UP001055879"/>
    </source>
</evidence>
<reference evidence="1 2" key="2">
    <citation type="journal article" date="2022" name="Mol. Ecol. Resour.">
        <title>The genomes of chicory, endive, great burdock and yacon provide insights into Asteraceae paleo-polyploidization history and plant inulin production.</title>
        <authorList>
            <person name="Fan W."/>
            <person name="Wang S."/>
            <person name="Wang H."/>
            <person name="Wang A."/>
            <person name="Jiang F."/>
            <person name="Liu H."/>
            <person name="Zhao H."/>
            <person name="Xu D."/>
            <person name="Zhang Y."/>
        </authorList>
    </citation>
    <scope>NUCLEOTIDE SEQUENCE [LARGE SCALE GENOMIC DNA]</scope>
    <source>
        <strain evidence="2">cv. Niubang</strain>
    </source>
</reference>
<protein>
    <submittedName>
        <fullName evidence="1">Uncharacterized protein</fullName>
    </submittedName>
</protein>
<comment type="caution">
    <text evidence="1">The sequence shown here is derived from an EMBL/GenBank/DDBJ whole genome shotgun (WGS) entry which is preliminary data.</text>
</comment>
<reference evidence="2" key="1">
    <citation type="journal article" date="2022" name="Mol. Ecol. Resour.">
        <title>The genomes of chicory, endive, great burdock and yacon provide insights into Asteraceae palaeo-polyploidization history and plant inulin production.</title>
        <authorList>
            <person name="Fan W."/>
            <person name="Wang S."/>
            <person name="Wang H."/>
            <person name="Wang A."/>
            <person name="Jiang F."/>
            <person name="Liu H."/>
            <person name="Zhao H."/>
            <person name="Xu D."/>
            <person name="Zhang Y."/>
        </authorList>
    </citation>
    <scope>NUCLEOTIDE SEQUENCE [LARGE SCALE GENOMIC DNA]</scope>
    <source>
        <strain evidence="2">cv. Niubang</strain>
    </source>
</reference>
<name>A0ACB8ZGT1_ARCLA</name>
<gene>
    <name evidence="1" type="ORF">L6452_29723</name>
</gene>
<accession>A0ACB8ZGT1</accession>
<organism evidence="1 2">
    <name type="scientific">Arctium lappa</name>
    <name type="common">Greater burdock</name>
    <name type="synonym">Lappa major</name>
    <dbReference type="NCBI Taxonomy" id="4217"/>
    <lineage>
        <taxon>Eukaryota</taxon>
        <taxon>Viridiplantae</taxon>
        <taxon>Streptophyta</taxon>
        <taxon>Embryophyta</taxon>
        <taxon>Tracheophyta</taxon>
        <taxon>Spermatophyta</taxon>
        <taxon>Magnoliopsida</taxon>
        <taxon>eudicotyledons</taxon>
        <taxon>Gunneridae</taxon>
        <taxon>Pentapetalae</taxon>
        <taxon>asterids</taxon>
        <taxon>campanulids</taxon>
        <taxon>Asterales</taxon>
        <taxon>Asteraceae</taxon>
        <taxon>Carduoideae</taxon>
        <taxon>Cardueae</taxon>
        <taxon>Arctiinae</taxon>
        <taxon>Arctium</taxon>
    </lineage>
</organism>
<evidence type="ECO:0000313" key="1">
    <source>
        <dbReference type="EMBL" id="KAI3697022.1"/>
    </source>
</evidence>
<sequence length="117" mass="12270">MRTTSSAAKATCDAVKAASQAKAFDWVSSQIEDGISVSSADVMAYVQNELIGSNLPTNSHLQLETSAQRSGSNHSRTSRDAQIETDSASSRSAASTGNQEPGENVACSRDQDMDVDA</sequence>
<keyword evidence="2" id="KW-1185">Reference proteome</keyword>
<proteinExistence type="predicted"/>